<evidence type="ECO:0000313" key="2">
    <source>
        <dbReference type="Proteomes" id="UP000267606"/>
    </source>
</evidence>
<evidence type="ECO:0000313" key="3">
    <source>
        <dbReference type="WBParaSite" id="OFLC_0001257801-mRNA-1"/>
    </source>
</evidence>
<dbReference type="AlphaFoldDB" id="A0A183HYL5"/>
<gene>
    <name evidence="1" type="ORF">OFLC_LOCUS12577</name>
</gene>
<evidence type="ECO:0000313" key="1">
    <source>
        <dbReference type="EMBL" id="VDP11652.1"/>
    </source>
</evidence>
<organism evidence="3">
    <name type="scientific">Onchocerca flexuosa</name>
    <dbReference type="NCBI Taxonomy" id="387005"/>
    <lineage>
        <taxon>Eukaryota</taxon>
        <taxon>Metazoa</taxon>
        <taxon>Ecdysozoa</taxon>
        <taxon>Nematoda</taxon>
        <taxon>Chromadorea</taxon>
        <taxon>Rhabditida</taxon>
        <taxon>Spirurina</taxon>
        <taxon>Spiruromorpha</taxon>
        <taxon>Filarioidea</taxon>
        <taxon>Onchocercidae</taxon>
        <taxon>Onchocerca</taxon>
    </lineage>
</organism>
<dbReference type="EMBL" id="UZAJ01039872">
    <property type="protein sequence ID" value="VDP11652.1"/>
    <property type="molecule type" value="Genomic_DNA"/>
</dbReference>
<name>A0A183HYL5_9BILA</name>
<reference evidence="3" key="1">
    <citation type="submission" date="2016-06" db="UniProtKB">
        <authorList>
            <consortium name="WormBaseParasite"/>
        </authorList>
    </citation>
    <scope>IDENTIFICATION</scope>
</reference>
<dbReference type="Proteomes" id="UP000267606">
    <property type="component" value="Unassembled WGS sequence"/>
</dbReference>
<sequence>MINRGVLNIYRPNKNPDKNLYGDNLDKFSGAESGVARNFKPGEFEKKEEYIFSIGQLLQSAKELRKRLKKKATDEGPLASKKLLDKSKVSLNKDGRPYSSSDEKKCQIMNPVHENKMCGSKRIVGTDSDSLLFGNSNYKTSWFSYEKRPAGRRISFKTVSLTSDIYNDISGDKHFAK</sequence>
<reference evidence="1 2" key="2">
    <citation type="submission" date="2018-11" db="EMBL/GenBank/DDBJ databases">
        <authorList>
            <consortium name="Pathogen Informatics"/>
        </authorList>
    </citation>
    <scope>NUCLEOTIDE SEQUENCE [LARGE SCALE GENOMIC DNA]</scope>
</reference>
<keyword evidence="2" id="KW-1185">Reference proteome</keyword>
<dbReference type="STRING" id="387005.A0A183HYL5"/>
<dbReference type="WBParaSite" id="OFLC_0001257801-mRNA-1">
    <property type="protein sequence ID" value="OFLC_0001257801-mRNA-1"/>
    <property type="gene ID" value="OFLC_0001257801"/>
</dbReference>
<protein>
    <submittedName>
        <fullName evidence="1 3">Uncharacterized protein</fullName>
    </submittedName>
</protein>
<accession>A0A183HYL5</accession>
<proteinExistence type="predicted"/>